<evidence type="ECO:0000256" key="1">
    <source>
        <dbReference type="ARBA" id="ARBA00023015"/>
    </source>
</evidence>
<dbReference type="PROSITE" id="PS01124">
    <property type="entry name" value="HTH_ARAC_FAMILY_2"/>
    <property type="match status" value="1"/>
</dbReference>
<gene>
    <name evidence="6" type="ORF">HH303_06790</name>
</gene>
<dbReference type="SMART" id="SM00342">
    <property type="entry name" value="HTH_ARAC"/>
    <property type="match status" value="1"/>
</dbReference>
<dbReference type="SUPFAM" id="SSF52317">
    <property type="entry name" value="Class I glutamine amidotransferase-like"/>
    <property type="match status" value="1"/>
</dbReference>
<dbReference type="EMBL" id="JABBNT010000002">
    <property type="protein sequence ID" value="NMM44176.1"/>
    <property type="molecule type" value="Genomic_DNA"/>
</dbReference>
<dbReference type="GO" id="GO:0043565">
    <property type="term" value="F:sequence-specific DNA binding"/>
    <property type="evidence" value="ECO:0007669"/>
    <property type="project" value="InterPro"/>
</dbReference>
<evidence type="ECO:0000256" key="3">
    <source>
        <dbReference type="ARBA" id="ARBA00023163"/>
    </source>
</evidence>
<feature type="domain" description="HTH araC/xylS-type" evidence="5">
    <location>
        <begin position="205"/>
        <end position="303"/>
    </location>
</feature>
<comment type="caution">
    <text evidence="6">The sequence shown here is derived from an EMBL/GenBank/DDBJ whole genome shotgun (WGS) entry which is preliminary data.</text>
</comment>
<protein>
    <submittedName>
        <fullName evidence="6">GlxA family transcriptional regulator</fullName>
    </submittedName>
</protein>
<keyword evidence="3" id="KW-0804">Transcription</keyword>
<feature type="region of interest" description="Disordered" evidence="4">
    <location>
        <begin position="286"/>
        <end position="305"/>
    </location>
</feature>
<dbReference type="Gene3D" id="3.40.50.880">
    <property type="match status" value="1"/>
</dbReference>
<dbReference type="Proteomes" id="UP000539372">
    <property type="component" value="Unassembled WGS sequence"/>
</dbReference>
<keyword evidence="1" id="KW-0805">Transcription regulation</keyword>
<dbReference type="InterPro" id="IPR002818">
    <property type="entry name" value="DJ-1/PfpI"/>
</dbReference>
<dbReference type="Pfam" id="PF01965">
    <property type="entry name" value="DJ-1_PfpI"/>
    <property type="match status" value="1"/>
</dbReference>
<evidence type="ECO:0000256" key="2">
    <source>
        <dbReference type="ARBA" id="ARBA00023125"/>
    </source>
</evidence>
<dbReference type="InterPro" id="IPR052158">
    <property type="entry name" value="INH-QAR"/>
</dbReference>
<evidence type="ECO:0000313" key="7">
    <source>
        <dbReference type="Proteomes" id="UP000539372"/>
    </source>
</evidence>
<dbReference type="InterPro" id="IPR029062">
    <property type="entry name" value="Class_I_gatase-like"/>
</dbReference>
<dbReference type="AlphaFoldDB" id="A0A7Y0E0E8"/>
<dbReference type="InterPro" id="IPR018060">
    <property type="entry name" value="HTH_AraC"/>
</dbReference>
<name>A0A7Y0E0E8_9PROT</name>
<dbReference type="PROSITE" id="PS00041">
    <property type="entry name" value="HTH_ARAC_FAMILY_1"/>
    <property type="match status" value="1"/>
</dbReference>
<dbReference type="Gene3D" id="1.10.10.60">
    <property type="entry name" value="Homeodomain-like"/>
    <property type="match status" value="2"/>
</dbReference>
<accession>A0A7Y0E0E8</accession>
<keyword evidence="7" id="KW-1185">Reference proteome</keyword>
<dbReference type="InterPro" id="IPR009057">
    <property type="entry name" value="Homeodomain-like_sf"/>
</dbReference>
<evidence type="ECO:0000259" key="5">
    <source>
        <dbReference type="PROSITE" id="PS01124"/>
    </source>
</evidence>
<reference evidence="6 7" key="1">
    <citation type="submission" date="2020-04" db="EMBL/GenBank/DDBJ databases">
        <title>Rhodospirillaceae bacterium KN72 isolated from deep sea.</title>
        <authorList>
            <person name="Zhang D.-C."/>
        </authorList>
    </citation>
    <scope>NUCLEOTIDE SEQUENCE [LARGE SCALE GENOMIC DNA]</scope>
    <source>
        <strain evidence="6 7">KN72</strain>
    </source>
</reference>
<dbReference type="SUPFAM" id="SSF46689">
    <property type="entry name" value="Homeodomain-like"/>
    <property type="match status" value="2"/>
</dbReference>
<dbReference type="Pfam" id="PF12833">
    <property type="entry name" value="HTH_18"/>
    <property type="match status" value="1"/>
</dbReference>
<organism evidence="6 7">
    <name type="scientific">Pacificispira spongiicola</name>
    <dbReference type="NCBI Taxonomy" id="2729598"/>
    <lineage>
        <taxon>Bacteria</taxon>
        <taxon>Pseudomonadati</taxon>
        <taxon>Pseudomonadota</taxon>
        <taxon>Alphaproteobacteria</taxon>
        <taxon>Rhodospirillales</taxon>
        <taxon>Rhodospirillaceae</taxon>
        <taxon>Pacificispira</taxon>
    </lineage>
</organism>
<proteinExistence type="predicted"/>
<dbReference type="InterPro" id="IPR018062">
    <property type="entry name" value="HTH_AraC-typ_CS"/>
</dbReference>
<dbReference type="GO" id="GO:0003700">
    <property type="term" value="F:DNA-binding transcription factor activity"/>
    <property type="evidence" value="ECO:0007669"/>
    <property type="project" value="InterPro"/>
</dbReference>
<dbReference type="PANTHER" id="PTHR43130">
    <property type="entry name" value="ARAC-FAMILY TRANSCRIPTIONAL REGULATOR"/>
    <property type="match status" value="1"/>
</dbReference>
<dbReference type="PANTHER" id="PTHR43130:SF3">
    <property type="entry name" value="HTH-TYPE TRANSCRIPTIONAL REGULATOR RV1931C"/>
    <property type="match status" value="1"/>
</dbReference>
<dbReference type="RefSeq" id="WP_169624478.1">
    <property type="nucleotide sequence ID" value="NZ_JABBNT010000002.1"/>
</dbReference>
<evidence type="ECO:0000313" key="6">
    <source>
        <dbReference type="EMBL" id="NMM44176.1"/>
    </source>
</evidence>
<keyword evidence="2" id="KW-0238">DNA-binding</keyword>
<evidence type="ECO:0000256" key="4">
    <source>
        <dbReference type="SAM" id="MobiDB-lite"/>
    </source>
</evidence>
<sequence>MPNFSMLAFSALLDPLRMANWLSGKPLYEWVLLSRDGNPVTAANGVTVSVDHSLGSAQRLPTLIVAASYNHEKLATPDIMAVLRRWSSFGTSLGALDNGTFVLASAGLLDGYRATAHWEVLDSYIEAFPRVTFTQDLFVVDRDRFTAAGGTSALDMMLSLLRLRHGNELAAKAADEFIYTRIREPNDSQRAVLKDRLSGVHPRLIRAVELMEQSLEDTQPMAAFADAAGVSPRELERQFRKWLKSTPGAYYRGLRLDRARHLLRNTDLPVIEVAFRSGFGSPAHFTRSYSKRFGHPPSAERRPAP</sequence>
<dbReference type="CDD" id="cd03136">
    <property type="entry name" value="GATase1_AraC_ArgR_like"/>
    <property type="match status" value="1"/>
</dbReference>